<sequence>MHEILHQKELRVNIQNFRHATKPRFHLTARRRRVQKEIIPTMKGERTNAISSAAQNLNTVKETPLC</sequence>
<proteinExistence type="predicted"/>
<evidence type="ECO:0000313" key="2">
    <source>
        <dbReference type="Proteomes" id="UP000008177"/>
    </source>
</evidence>
<name>G2Y6N3_BOTF4</name>
<accession>G2Y6N3</accession>
<dbReference type="EMBL" id="FQ790293">
    <property type="protein sequence ID" value="CCD48285.1"/>
    <property type="molecule type" value="Genomic_DNA"/>
</dbReference>
<evidence type="ECO:0000313" key="1">
    <source>
        <dbReference type="EMBL" id="CCD48285.1"/>
    </source>
</evidence>
<organism evidence="1 2">
    <name type="scientific">Botryotinia fuckeliana (strain T4)</name>
    <name type="common">Noble rot fungus</name>
    <name type="synonym">Botrytis cinerea</name>
    <dbReference type="NCBI Taxonomy" id="999810"/>
    <lineage>
        <taxon>Eukaryota</taxon>
        <taxon>Fungi</taxon>
        <taxon>Dikarya</taxon>
        <taxon>Ascomycota</taxon>
        <taxon>Pezizomycotina</taxon>
        <taxon>Leotiomycetes</taxon>
        <taxon>Helotiales</taxon>
        <taxon>Sclerotiniaceae</taxon>
        <taxon>Botrytis</taxon>
    </lineage>
</organism>
<dbReference type="Proteomes" id="UP000008177">
    <property type="component" value="Unplaced contigs"/>
</dbReference>
<protein>
    <submittedName>
        <fullName evidence="1">Uncharacterized protein</fullName>
    </submittedName>
</protein>
<reference evidence="2" key="1">
    <citation type="journal article" date="2011" name="PLoS Genet.">
        <title>Genomic analysis of the necrotrophic fungal pathogens Sclerotinia sclerotiorum and Botrytis cinerea.</title>
        <authorList>
            <person name="Amselem J."/>
            <person name="Cuomo C.A."/>
            <person name="van Kan J.A."/>
            <person name="Viaud M."/>
            <person name="Benito E.P."/>
            <person name="Couloux A."/>
            <person name="Coutinho P.M."/>
            <person name="de Vries R.P."/>
            <person name="Dyer P.S."/>
            <person name="Fillinger S."/>
            <person name="Fournier E."/>
            <person name="Gout L."/>
            <person name="Hahn M."/>
            <person name="Kohn L."/>
            <person name="Lapalu N."/>
            <person name="Plummer K.M."/>
            <person name="Pradier J.M."/>
            <person name="Quevillon E."/>
            <person name="Sharon A."/>
            <person name="Simon A."/>
            <person name="ten Have A."/>
            <person name="Tudzynski B."/>
            <person name="Tudzynski P."/>
            <person name="Wincker P."/>
            <person name="Andrew M."/>
            <person name="Anthouard V."/>
            <person name="Beever R.E."/>
            <person name="Beffa R."/>
            <person name="Benoit I."/>
            <person name="Bouzid O."/>
            <person name="Brault B."/>
            <person name="Chen Z."/>
            <person name="Choquer M."/>
            <person name="Collemare J."/>
            <person name="Cotton P."/>
            <person name="Danchin E.G."/>
            <person name="Da Silva C."/>
            <person name="Gautier A."/>
            <person name="Giraud C."/>
            <person name="Giraud T."/>
            <person name="Gonzalez C."/>
            <person name="Grossetete S."/>
            <person name="Guldener U."/>
            <person name="Henrissat B."/>
            <person name="Howlett B.J."/>
            <person name="Kodira C."/>
            <person name="Kretschmer M."/>
            <person name="Lappartient A."/>
            <person name="Leroch M."/>
            <person name="Levis C."/>
            <person name="Mauceli E."/>
            <person name="Neuveglise C."/>
            <person name="Oeser B."/>
            <person name="Pearson M."/>
            <person name="Poulain J."/>
            <person name="Poussereau N."/>
            <person name="Quesneville H."/>
            <person name="Rascle C."/>
            <person name="Schumacher J."/>
            <person name="Segurens B."/>
            <person name="Sexton A."/>
            <person name="Silva E."/>
            <person name="Sirven C."/>
            <person name="Soanes D.M."/>
            <person name="Talbot N.J."/>
            <person name="Templeton M."/>
            <person name="Yandava C."/>
            <person name="Yarden O."/>
            <person name="Zeng Q."/>
            <person name="Rollins J.A."/>
            <person name="Lebrun M.H."/>
            <person name="Dickman M."/>
        </authorList>
    </citation>
    <scope>NUCLEOTIDE SEQUENCE [LARGE SCALE GENOMIC DNA]</scope>
    <source>
        <strain evidence="2">T4</strain>
    </source>
</reference>
<gene>
    <name evidence="1" type="ORF">BofuT4_uP106690.1</name>
</gene>
<dbReference type="HOGENOM" id="CLU_2830908_0_0_1"/>
<dbReference type="AlphaFoldDB" id="G2Y6N3"/>
<dbReference type="InParanoid" id="G2Y6N3"/>